<name>A0A2V0NNN2_9CHLO</name>
<gene>
    <name evidence="11" type="ORF">Rsub_01905</name>
</gene>
<dbReference type="SUPFAM" id="SSF52058">
    <property type="entry name" value="L domain-like"/>
    <property type="match status" value="1"/>
</dbReference>
<feature type="compositionally biased region" description="Gly residues" evidence="9">
    <location>
        <begin position="1240"/>
        <end position="1252"/>
    </location>
</feature>
<feature type="region of interest" description="Disordered" evidence="9">
    <location>
        <begin position="1044"/>
        <end position="1086"/>
    </location>
</feature>
<dbReference type="SMART" id="SM00369">
    <property type="entry name" value="LRR_TYP"/>
    <property type="match status" value="5"/>
</dbReference>
<feature type="compositionally biased region" description="Gly residues" evidence="9">
    <location>
        <begin position="628"/>
        <end position="638"/>
    </location>
</feature>
<dbReference type="EMBL" id="BDRX01000008">
    <property type="protein sequence ID" value="GBF89188.1"/>
    <property type="molecule type" value="Genomic_DNA"/>
</dbReference>
<dbReference type="GO" id="GO:0016020">
    <property type="term" value="C:membrane"/>
    <property type="evidence" value="ECO:0007669"/>
    <property type="project" value="TreeGrafter"/>
</dbReference>
<evidence type="ECO:0000256" key="7">
    <source>
        <dbReference type="PROSITE-ProRule" id="PRU01161"/>
    </source>
</evidence>
<dbReference type="STRING" id="307507.A0A2V0NNN2"/>
<dbReference type="InterPro" id="IPR011989">
    <property type="entry name" value="ARM-like"/>
</dbReference>
<feature type="compositionally biased region" description="Gly residues" evidence="9">
    <location>
        <begin position="1325"/>
        <end position="1341"/>
    </location>
</feature>
<evidence type="ECO:0000313" key="12">
    <source>
        <dbReference type="Proteomes" id="UP000247498"/>
    </source>
</evidence>
<organism evidence="11 12">
    <name type="scientific">Raphidocelis subcapitata</name>
    <dbReference type="NCBI Taxonomy" id="307507"/>
    <lineage>
        <taxon>Eukaryota</taxon>
        <taxon>Viridiplantae</taxon>
        <taxon>Chlorophyta</taxon>
        <taxon>core chlorophytes</taxon>
        <taxon>Chlorophyceae</taxon>
        <taxon>CS clade</taxon>
        <taxon>Sphaeropleales</taxon>
        <taxon>Selenastraceae</taxon>
        <taxon>Raphidocelis</taxon>
    </lineage>
</organism>
<evidence type="ECO:0000259" key="10">
    <source>
        <dbReference type="PROSITE" id="PS51635"/>
    </source>
</evidence>
<evidence type="ECO:0000256" key="2">
    <source>
        <dbReference type="ARBA" id="ARBA00022614"/>
    </source>
</evidence>
<proteinExistence type="inferred from homology"/>
<dbReference type="Pfam" id="PF01734">
    <property type="entry name" value="Patatin"/>
    <property type="match status" value="1"/>
</dbReference>
<feature type="region of interest" description="Disordered" evidence="9">
    <location>
        <begin position="518"/>
        <end position="588"/>
    </location>
</feature>
<dbReference type="Gene3D" id="1.25.10.10">
    <property type="entry name" value="Leucine-rich Repeat Variant"/>
    <property type="match status" value="1"/>
</dbReference>
<comment type="similarity">
    <text evidence="8">Belongs to the patatin family.</text>
</comment>
<accession>A0A2V0NNN2</accession>
<dbReference type="PROSITE" id="PS51450">
    <property type="entry name" value="LRR"/>
    <property type="match status" value="1"/>
</dbReference>
<dbReference type="PANTHER" id="PTHR24185:SF1">
    <property type="entry name" value="CALCIUM-INDEPENDENT PHOSPHOLIPASE A2-GAMMA"/>
    <property type="match status" value="1"/>
</dbReference>
<feature type="active site" description="Nucleophile" evidence="7">
    <location>
        <position position="726"/>
    </location>
</feature>
<dbReference type="PANTHER" id="PTHR24185">
    <property type="entry name" value="CALCIUM-INDEPENDENT PHOSPHOLIPASE A2-GAMMA"/>
    <property type="match status" value="1"/>
</dbReference>
<feature type="region of interest" description="Disordered" evidence="9">
    <location>
        <begin position="1153"/>
        <end position="1341"/>
    </location>
</feature>
<evidence type="ECO:0000256" key="9">
    <source>
        <dbReference type="SAM" id="MobiDB-lite"/>
    </source>
</evidence>
<dbReference type="SUPFAM" id="SSF52151">
    <property type="entry name" value="FabD/lysophospholipase-like"/>
    <property type="match status" value="1"/>
</dbReference>
<dbReference type="OrthoDB" id="630895at2759"/>
<feature type="compositionally biased region" description="Low complexity" evidence="9">
    <location>
        <begin position="577"/>
        <end position="588"/>
    </location>
</feature>
<keyword evidence="5 7" id="KW-0442">Lipid degradation</keyword>
<protein>
    <recommendedName>
        <fullName evidence="8">Patatin</fullName>
        <ecNumber evidence="8">3.1.1.-</ecNumber>
    </recommendedName>
</protein>
<dbReference type="SUPFAM" id="SSF48371">
    <property type="entry name" value="ARM repeat"/>
    <property type="match status" value="1"/>
</dbReference>
<feature type="compositionally biased region" description="Low complexity" evidence="9">
    <location>
        <begin position="1288"/>
        <end position="1312"/>
    </location>
</feature>
<evidence type="ECO:0000256" key="5">
    <source>
        <dbReference type="ARBA" id="ARBA00022963"/>
    </source>
</evidence>
<feature type="compositionally biased region" description="Low complexity" evidence="9">
    <location>
        <begin position="553"/>
        <end position="568"/>
    </location>
</feature>
<feature type="short sequence motif" description="GXGXXG" evidence="7">
    <location>
        <begin position="692"/>
        <end position="697"/>
    </location>
</feature>
<keyword evidence="4 7" id="KW-0378">Hydrolase</keyword>
<keyword evidence="2" id="KW-0433">Leucine-rich repeat</keyword>
<dbReference type="GO" id="GO:0004620">
    <property type="term" value="F:phospholipase activity"/>
    <property type="evidence" value="ECO:0007669"/>
    <property type="project" value="TreeGrafter"/>
</dbReference>
<feature type="domain" description="PNPLA" evidence="10">
    <location>
        <begin position="688"/>
        <end position="913"/>
    </location>
</feature>
<dbReference type="InterPro" id="IPR001611">
    <property type="entry name" value="Leu-rich_rpt"/>
</dbReference>
<reference evidence="11 12" key="1">
    <citation type="journal article" date="2018" name="Sci. Rep.">
        <title>Raphidocelis subcapitata (=Pseudokirchneriella subcapitata) provides an insight into genome evolution and environmental adaptations in the Sphaeropleales.</title>
        <authorList>
            <person name="Suzuki S."/>
            <person name="Yamaguchi H."/>
            <person name="Nakajima N."/>
            <person name="Kawachi M."/>
        </authorList>
    </citation>
    <scope>NUCLEOTIDE SEQUENCE [LARGE SCALE GENOMIC DNA]</scope>
    <source>
        <strain evidence="11 12">NIES-35</strain>
    </source>
</reference>
<dbReference type="InterPro" id="IPR003591">
    <property type="entry name" value="Leu-rich_rpt_typical-subtyp"/>
</dbReference>
<evidence type="ECO:0000256" key="6">
    <source>
        <dbReference type="ARBA" id="ARBA00023098"/>
    </source>
</evidence>
<feature type="compositionally biased region" description="Low complexity" evidence="9">
    <location>
        <begin position="75"/>
        <end position="91"/>
    </location>
</feature>
<evidence type="ECO:0000256" key="8">
    <source>
        <dbReference type="RuleBase" id="RU361262"/>
    </source>
</evidence>
<dbReference type="InterPro" id="IPR055414">
    <property type="entry name" value="LRR_R13L4/SHOC2-like"/>
</dbReference>
<comment type="function">
    <text evidence="8">Lipolytic acyl hydrolase (LAH).</text>
</comment>
<feature type="region of interest" description="Disordered" evidence="9">
    <location>
        <begin position="75"/>
        <end position="94"/>
    </location>
</feature>
<dbReference type="GO" id="GO:0005930">
    <property type="term" value="C:axoneme"/>
    <property type="evidence" value="ECO:0007669"/>
    <property type="project" value="UniProtKB-SubCell"/>
</dbReference>
<feature type="compositionally biased region" description="Low complexity" evidence="9">
    <location>
        <begin position="1157"/>
        <end position="1178"/>
    </location>
</feature>
<dbReference type="InterPro" id="IPR016024">
    <property type="entry name" value="ARM-type_fold"/>
</dbReference>
<dbReference type="PROSITE" id="PS51635">
    <property type="entry name" value="PNPLA"/>
    <property type="match status" value="1"/>
</dbReference>
<comment type="domain">
    <text evidence="8">The nitrogen atoms of the two glycine residues in the GGXR motif define the oxyanion hole, and stabilize the oxyanion that forms during the nucleophilic attack by the catalytic serine during substrate cleavage.</text>
</comment>
<dbReference type="Pfam" id="PF23598">
    <property type="entry name" value="LRR_14"/>
    <property type="match status" value="1"/>
</dbReference>
<dbReference type="EC" id="3.1.1.-" evidence="8"/>
<dbReference type="GO" id="GO:0006631">
    <property type="term" value="P:fatty acid metabolic process"/>
    <property type="evidence" value="ECO:0007669"/>
    <property type="project" value="TreeGrafter"/>
</dbReference>
<dbReference type="Gene3D" id="3.80.10.10">
    <property type="entry name" value="Ribonuclease Inhibitor"/>
    <property type="match status" value="1"/>
</dbReference>
<dbReference type="InParanoid" id="A0A2V0NNN2"/>
<keyword evidence="6 7" id="KW-0443">Lipid metabolism</keyword>
<feature type="active site" description="Proton acceptor" evidence="7">
    <location>
        <position position="900"/>
    </location>
</feature>
<dbReference type="InterPro" id="IPR016035">
    <property type="entry name" value="Acyl_Trfase/lysoPLipase"/>
</dbReference>
<evidence type="ECO:0000256" key="1">
    <source>
        <dbReference type="ARBA" id="ARBA00004430"/>
    </source>
</evidence>
<evidence type="ECO:0000256" key="3">
    <source>
        <dbReference type="ARBA" id="ARBA00022737"/>
    </source>
</evidence>
<dbReference type="Proteomes" id="UP000247498">
    <property type="component" value="Unassembled WGS sequence"/>
</dbReference>
<dbReference type="InterPro" id="IPR002641">
    <property type="entry name" value="PNPLA_dom"/>
</dbReference>
<feature type="region of interest" description="Disordered" evidence="9">
    <location>
        <begin position="606"/>
        <end position="650"/>
    </location>
</feature>
<dbReference type="InterPro" id="IPR032675">
    <property type="entry name" value="LRR_dom_sf"/>
</dbReference>
<dbReference type="Gene3D" id="3.40.1090.10">
    <property type="entry name" value="Cytosolic phospholipase A2 catalytic domain"/>
    <property type="match status" value="1"/>
</dbReference>
<comment type="caution">
    <text evidence="11">The sequence shown here is derived from an EMBL/GenBank/DDBJ whole genome shotgun (WGS) entry which is preliminary data.</text>
</comment>
<feature type="short sequence motif" description="GXSXG" evidence="7">
    <location>
        <begin position="724"/>
        <end position="728"/>
    </location>
</feature>
<feature type="compositionally biased region" description="Gly residues" evidence="9">
    <location>
        <begin position="518"/>
        <end position="552"/>
    </location>
</feature>
<feature type="short sequence motif" description="DGA/G" evidence="7">
    <location>
        <begin position="900"/>
        <end position="902"/>
    </location>
</feature>
<keyword evidence="12" id="KW-1185">Reference proteome</keyword>
<keyword evidence="3" id="KW-0677">Repeat</keyword>
<feature type="compositionally biased region" description="Low complexity" evidence="9">
    <location>
        <begin position="1044"/>
        <end position="1084"/>
    </location>
</feature>
<sequence>MFRTLYGGGADGAFHLELEFGGEGAAPAARLELDWGPSDEEASVAARLARGIAALADAGASQRVAASVSVAPPPSAAAAPGAAGGAPVSASEWQRPDDAPRVSLALAVEAAPPVLRSMAFTRTGGSSPAPEPLVAALLRECDTSRVARLRLCDGLAWAPAAWAAEPQRWAGLRSLVLSNCGLSALPPGVCDLPRLAVLRLSNNKLTALPPEVGRLSELEVLAAGGNQLTTVPPELHRCAALRELDLSNNRIGKLLVDLRALTALRSLQLYGNALEYLPDLAPATALRSLSLANVRIISDPAFSRFEIELSSPAATSYSAMVLTGVGLDKGHRLAPLLGLLFKRSTVQHPLLAGALAQLCEDPSNLEMLAREDVALQQLVAMAITEDARVVRPACSMLRALGAVPGAAARLVRANAVGAVSTLVDSPHMDFQLAGLEVLASLAAGASDADRGERLAPARLLDRLLALAHSPGPGPPGARVRCACLDALAALAYDPTNRRRFLQSPGLMGLLTELAAAPEGGGGGGGGSGGAPDGSGSSGANGGGGGGGGGDADGSGADRQGGASTPPARGNGGGGGASPEARARAASSPGGALRAADSVARIAADVTGAGGGGGALRAELAPLRRRPSQGGGGGKGRGSSPGCKDDSPAKRDPRLHAIRLLAVLGQNEQVRIALGRPPIGRLGRGVRILAMDGGGMKGMAMVELLRQIERRAGRPIWQLFDVIGGTSTGALLAIAVGVLRLSLDACNDMYTMLGRKVFNQNTVVAEDAGWRESLSKLYATGSHSVRFAVYGCKHDAGPYEELLRDYCRLASMGCIADRLIDTSVLGGPYVFAAATLASAKPPAPYVFRNYELPAEAAPLAAAIRACPGSSRHDVWQAVRASSAAPYYLDDFSCGDGLRFQDGATTANNPAVVALQQARLLHPDLPVDALVSLGCGQAPSEARARGVHSMMDTGALLVEAACSTDRVDEALSTALPLVPGLRYYRFCAEDARCAMALDDVNPEAWRKLLAATTDYCARPEVASAFDELGVLLGGAPAATSAAEGLGAAADGQPSGAAAGAGSPLPARGAAQRPDGQAPAAGGSALLAPPPRLGTARGVLLVEARRSGLPEAATAVEAAAEAVARLPQLLQRCDLLAVAGGWAPGVHEAAAVTLGASTPQRQQQQQGEEQEEQQQQQQQQQHHSASWPQLGLAHTGPRPPGAASEAGSTPRAAPDSPPLPLGSPKREASITAGRQQQRRPEGSSGGGGGGGGSPGRGSSSWLGMLWGGGGGGGAGSGGGKAEAGRGEERQSPGGAPAEAVAALLSSSPAPLPSGKPLRRYPLSSSGGAAAGGDGDAGFGPGSGAGVVQQQQQQLVSAVADALQAAAGRLGVVHLALHAAPDGAALVGGWRSSVFAVVEPSAEATRLAAEVAAALGGGGGGGGSLSALLSAGACVDLGDGRVLCVLSQQRVRTPTGALLTSWMLELTEPRGEALLDAAALLPLAARMPRAVVASAAALPPALVRAFLRAGARAVVAAVPVRAWDRGGPAAAEVGAFFSQFYAALLADGASVPEALAAAEAARPALAGRYACHYL</sequence>
<dbReference type="GO" id="GO:0016042">
    <property type="term" value="P:lipid catabolic process"/>
    <property type="evidence" value="ECO:0007669"/>
    <property type="project" value="UniProtKB-UniRule"/>
</dbReference>
<comment type="subcellular location">
    <subcellularLocation>
        <location evidence="1">Cytoplasm</location>
        <location evidence="1">Cytoskeleton</location>
        <location evidence="1">Cilium axoneme</location>
    </subcellularLocation>
</comment>
<evidence type="ECO:0000313" key="11">
    <source>
        <dbReference type="EMBL" id="GBF89188.1"/>
    </source>
</evidence>
<feature type="compositionally biased region" description="Gly residues" evidence="9">
    <location>
        <begin position="1262"/>
        <end position="1278"/>
    </location>
</feature>
<evidence type="ECO:0000256" key="4">
    <source>
        <dbReference type="ARBA" id="ARBA00022801"/>
    </source>
</evidence>